<feature type="domain" description="FAD-binding" evidence="6">
    <location>
        <begin position="8"/>
        <end position="354"/>
    </location>
</feature>
<dbReference type="PANTHER" id="PTHR43004:SF19">
    <property type="entry name" value="BINDING MONOOXYGENASE, PUTATIVE (JCVI)-RELATED"/>
    <property type="match status" value="1"/>
</dbReference>
<protein>
    <submittedName>
        <fullName evidence="8">Uncharacterized protein</fullName>
    </submittedName>
</protein>
<dbReference type="Gene3D" id="3.40.30.20">
    <property type="match status" value="1"/>
</dbReference>
<evidence type="ECO:0000256" key="1">
    <source>
        <dbReference type="ARBA" id="ARBA00001974"/>
    </source>
</evidence>
<dbReference type="SUPFAM" id="SSF52833">
    <property type="entry name" value="Thioredoxin-like"/>
    <property type="match status" value="1"/>
</dbReference>
<dbReference type="Pfam" id="PF07976">
    <property type="entry name" value="Phe_hydrox_dim"/>
    <property type="match status" value="1"/>
</dbReference>
<dbReference type="Pfam" id="PF01494">
    <property type="entry name" value="FAD_binding_3"/>
    <property type="match status" value="1"/>
</dbReference>
<dbReference type="InterPro" id="IPR036249">
    <property type="entry name" value="Thioredoxin-like_sf"/>
</dbReference>
<dbReference type="STRING" id="1328759.A0A5C2SRA4"/>
<dbReference type="OrthoDB" id="2690153at2759"/>
<keyword evidence="9" id="KW-1185">Reference proteome</keyword>
<reference evidence="8" key="1">
    <citation type="journal article" date="2018" name="Genome Biol. Evol.">
        <title>Genomics and development of Lentinus tigrinus, a white-rot wood-decaying mushroom with dimorphic fruiting bodies.</title>
        <authorList>
            <person name="Wu B."/>
            <person name="Xu Z."/>
            <person name="Knudson A."/>
            <person name="Carlson A."/>
            <person name="Chen N."/>
            <person name="Kovaka S."/>
            <person name="LaButti K."/>
            <person name="Lipzen A."/>
            <person name="Pennachio C."/>
            <person name="Riley R."/>
            <person name="Schakwitz W."/>
            <person name="Umezawa K."/>
            <person name="Ohm R.A."/>
            <person name="Grigoriev I.V."/>
            <person name="Nagy L.G."/>
            <person name="Gibbons J."/>
            <person name="Hibbett D."/>
        </authorList>
    </citation>
    <scope>NUCLEOTIDE SEQUENCE [LARGE SCALE GENOMIC DNA]</scope>
    <source>
        <strain evidence="8">ALCF2SS1-6</strain>
    </source>
</reference>
<evidence type="ECO:0000256" key="4">
    <source>
        <dbReference type="ARBA" id="ARBA00022827"/>
    </source>
</evidence>
<dbReference type="EMBL" id="ML122252">
    <property type="protein sequence ID" value="RPD65609.1"/>
    <property type="molecule type" value="Genomic_DNA"/>
</dbReference>
<keyword evidence="3" id="KW-0285">Flavoprotein</keyword>
<dbReference type="InterPro" id="IPR036188">
    <property type="entry name" value="FAD/NAD-bd_sf"/>
</dbReference>
<evidence type="ECO:0000259" key="7">
    <source>
        <dbReference type="Pfam" id="PF07976"/>
    </source>
</evidence>
<evidence type="ECO:0000313" key="9">
    <source>
        <dbReference type="Proteomes" id="UP000313359"/>
    </source>
</evidence>
<dbReference type="Gene3D" id="3.50.50.60">
    <property type="entry name" value="FAD/NAD(P)-binding domain"/>
    <property type="match status" value="1"/>
</dbReference>
<gene>
    <name evidence="8" type="ORF">L227DRAFT_216530</name>
</gene>
<name>A0A5C2SRA4_9APHY</name>
<organism evidence="8 9">
    <name type="scientific">Lentinus tigrinus ALCF2SS1-6</name>
    <dbReference type="NCBI Taxonomy" id="1328759"/>
    <lineage>
        <taxon>Eukaryota</taxon>
        <taxon>Fungi</taxon>
        <taxon>Dikarya</taxon>
        <taxon>Basidiomycota</taxon>
        <taxon>Agaricomycotina</taxon>
        <taxon>Agaricomycetes</taxon>
        <taxon>Polyporales</taxon>
        <taxon>Polyporaceae</taxon>
        <taxon>Lentinus</taxon>
    </lineage>
</organism>
<dbReference type="PRINTS" id="PR00420">
    <property type="entry name" value="RNGMNOXGNASE"/>
</dbReference>
<dbReference type="InterPro" id="IPR002938">
    <property type="entry name" value="FAD-bd"/>
</dbReference>
<proteinExistence type="inferred from homology"/>
<dbReference type="InterPro" id="IPR012941">
    <property type="entry name" value="Phe_hydrox_C_dim_dom"/>
</dbReference>
<dbReference type="InterPro" id="IPR050641">
    <property type="entry name" value="RIFMO-like"/>
</dbReference>
<dbReference type="InterPro" id="IPR038220">
    <property type="entry name" value="PHOX_C_sf"/>
</dbReference>
<dbReference type="SUPFAM" id="SSF51905">
    <property type="entry name" value="FAD/NAD(P)-binding domain"/>
    <property type="match status" value="1"/>
</dbReference>
<evidence type="ECO:0000256" key="5">
    <source>
        <dbReference type="ARBA" id="ARBA00023002"/>
    </source>
</evidence>
<evidence type="ECO:0000256" key="3">
    <source>
        <dbReference type="ARBA" id="ARBA00022630"/>
    </source>
</evidence>
<dbReference type="GO" id="GO:0071949">
    <property type="term" value="F:FAD binding"/>
    <property type="evidence" value="ECO:0007669"/>
    <property type="project" value="InterPro"/>
</dbReference>
<keyword evidence="4" id="KW-0274">FAD</keyword>
<dbReference type="PANTHER" id="PTHR43004">
    <property type="entry name" value="TRK SYSTEM POTASSIUM UPTAKE PROTEIN"/>
    <property type="match status" value="1"/>
</dbReference>
<accession>A0A5C2SRA4</accession>
<comment type="cofactor">
    <cofactor evidence="1">
        <name>FAD</name>
        <dbReference type="ChEBI" id="CHEBI:57692"/>
    </cofactor>
</comment>
<feature type="domain" description="Phenol hydroxylase-like C-terminal dimerisation" evidence="7">
    <location>
        <begin position="515"/>
        <end position="564"/>
    </location>
</feature>
<evidence type="ECO:0000259" key="6">
    <source>
        <dbReference type="Pfam" id="PF01494"/>
    </source>
</evidence>
<dbReference type="Proteomes" id="UP000313359">
    <property type="component" value="Unassembled WGS sequence"/>
</dbReference>
<dbReference type="Gene3D" id="3.30.70.2450">
    <property type="match status" value="1"/>
</dbReference>
<dbReference type="AlphaFoldDB" id="A0A5C2SRA4"/>
<evidence type="ECO:0000313" key="8">
    <source>
        <dbReference type="EMBL" id="RPD65609.1"/>
    </source>
</evidence>
<keyword evidence="5" id="KW-0560">Oxidoreductase</keyword>
<comment type="similarity">
    <text evidence="2">Belongs to the PheA/TfdB FAD monooxygenase family.</text>
</comment>
<sequence length="569" mass="61926">MDTCQSSPILIIGGGPSGLTTALTLAQNGIPTRIIDKAQEFHKASRGSGLHPRTLEFYRFLGVAADARRFGGPLMPMQLTKLPGGIKPVAKWKLFEDIELTPDRPEDMLFLSQYLNEGIFRDHLSKYGIHVELGTEPVAIEQDVTGVTVSLKHAGVDEVEKARFSYVIGADGARGSTRRAIGATFEGETKETDGQVWADVEAEGVPPGEWNVWADNGKFSISMRPKSEPEAFHLGIIGQDFDPVDLSTDPSKFAEFFYEKTGRKDIILKKIGSLSYWKPNMRMVNKLCEGRVFICGDAAHVHSPTGGQGLNTSVGDSFNLAWKLALVHKGLASPDLLTTYQTERLPVIAQMLQLTSNLYMHIVDRQKGGATRSVSTAATTTTKDATGFMKWRNNSLRQLEINYRWSPIVFDARGTNGLDEEALKAHAYSGYPGEPVRAGDRAPDAPGLVDAKGNETSLFEILKPNTHTLLLFSRKQAGGSLQDIMVVASASPIANVMQTVVLGHQSLPDAVAGAGVYHDKEGHAYRAYHVDEGVLSVFIVRPDGYIGAFVDDVDGLQTYFSRIVGGSSS</sequence>
<evidence type="ECO:0000256" key="2">
    <source>
        <dbReference type="ARBA" id="ARBA00007801"/>
    </source>
</evidence>
<dbReference type="GO" id="GO:0016709">
    <property type="term" value="F:oxidoreductase activity, acting on paired donors, with incorporation or reduction of molecular oxygen, NAD(P)H as one donor, and incorporation of one atom of oxygen"/>
    <property type="evidence" value="ECO:0007669"/>
    <property type="project" value="UniProtKB-ARBA"/>
</dbReference>